<organism evidence="1 2">
    <name type="scientific">Drechslerella dactyloides</name>
    <name type="common">Nematode-trapping fungus</name>
    <name type="synonym">Arthrobotrys dactyloides</name>
    <dbReference type="NCBI Taxonomy" id="74499"/>
    <lineage>
        <taxon>Eukaryota</taxon>
        <taxon>Fungi</taxon>
        <taxon>Dikarya</taxon>
        <taxon>Ascomycota</taxon>
        <taxon>Pezizomycotina</taxon>
        <taxon>Orbiliomycetes</taxon>
        <taxon>Orbiliales</taxon>
        <taxon>Orbiliaceae</taxon>
        <taxon>Drechslerella</taxon>
    </lineage>
</organism>
<gene>
    <name evidence="1" type="ORF">Dda_1855</name>
</gene>
<reference evidence="1" key="1">
    <citation type="submission" date="2023-01" db="EMBL/GenBank/DDBJ databases">
        <title>The chitinases involved in constricting ring structure development in the nematode-trapping fungus Drechslerella dactyloides.</title>
        <authorList>
            <person name="Wang R."/>
            <person name="Zhang L."/>
            <person name="Tang P."/>
            <person name="Li S."/>
            <person name="Liang L."/>
        </authorList>
    </citation>
    <scope>NUCLEOTIDE SEQUENCE</scope>
    <source>
        <strain evidence="1">YMF1.00031</strain>
    </source>
</reference>
<name>A0AAD6J2G0_DREDA</name>
<protein>
    <submittedName>
        <fullName evidence="1">Uncharacterized protein</fullName>
    </submittedName>
</protein>
<evidence type="ECO:0000313" key="2">
    <source>
        <dbReference type="Proteomes" id="UP001221413"/>
    </source>
</evidence>
<sequence length="65" mass="7020">MPMGSGIACTGSAPPSTPPCSARAAIVTQYRIEWFNNSFPGETLYAKNHMVANVVFTKRFQAVAK</sequence>
<dbReference type="EMBL" id="JAQGDS010000002">
    <property type="protein sequence ID" value="KAJ6263293.1"/>
    <property type="molecule type" value="Genomic_DNA"/>
</dbReference>
<evidence type="ECO:0000313" key="1">
    <source>
        <dbReference type="EMBL" id="KAJ6263293.1"/>
    </source>
</evidence>
<dbReference type="AlphaFoldDB" id="A0AAD6J2G0"/>
<accession>A0AAD6J2G0</accession>
<keyword evidence="2" id="KW-1185">Reference proteome</keyword>
<comment type="caution">
    <text evidence="1">The sequence shown here is derived from an EMBL/GenBank/DDBJ whole genome shotgun (WGS) entry which is preliminary data.</text>
</comment>
<proteinExistence type="predicted"/>
<dbReference type="Proteomes" id="UP001221413">
    <property type="component" value="Unassembled WGS sequence"/>
</dbReference>